<name>A0ACB7NX00_9PEZI</name>
<proteinExistence type="predicted"/>
<accession>A0ACB7NX00</accession>
<keyword evidence="2" id="KW-1185">Reference proteome</keyword>
<comment type="caution">
    <text evidence="1">The sequence shown here is derived from an EMBL/GenBank/DDBJ whole genome shotgun (WGS) entry which is preliminary data.</text>
</comment>
<dbReference type="EMBL" id="JAGIZQ010000006">
    <property type="protein sequence ID" value="KAH6622966.1"/>
    <property type="molecule type" value="Genomic_DNA"/>
</dbReference>
<dbReference type="Proteomes" id="UP000724584">
    <property type="component" value="Unassembled WGS sequence"/>
</dbReference>
<evidence type="ECO:0000313" key="2">
    <source>
        <dbReference type="Proteomes" id="UP000724584"/>
    </source>
</evidence>
<protein>
    <submittedName>
        <fullName evidence="1">Uncharacterized protein</fullName>
    </submittedName>
</protein>
<gene>
    <name evidence="1" type="ORF">F5144DRAFT_497678</name>
</gene>
<evidence type="ECO:0000313" key="1">
    <source>
        <dbReference type="EMBL" id="KAH6622966.1"/>
    </source>
</evidence>
<sequence>MPPRAAAKASAAAGEVPQPTAQETHLFYSVIQNTKGRPEIDWDGVAAASGLKNAETAKVRYGQVKRKFGFENWVGGRPNPPKAQDEGGDDTGPQTPTTSRSKKTATITGTGAGVKKRTASTKRGTATPGTAPSTTLSSRTRKAKSQAILRIEKNANVLQQTAEEGEDEMESTSEPGTPETPTKTKRPRLNEPPAAITEEFADFPAVMPDLVIQRQAILVHLRGEWTVSPSPIEVHAQWLSRLPADIQSRFYSQANINGNPGGESDEGSTTDGNDKNVNNDLNANALTNPDTGTNSNTGTNVGNVANVGNGTNVGVIKAVGSRTNVANATGSNTGSNNFIVYSGEDPNATAARLFGTGLTRGARGIPPRAFAGASLSMPMMTPMGVSATSMGYGNIGLSNMGPGTGLFGATISRSMPGNIGGNIGSNANMVRMGPYTNMPGNMPGNTIMPGSINMPGNINMPGSISLNGSLYLPSNMSGNMRYAYLPGNIPGNLVCCANMPGGNMPGNTAISLNTNTGGNIPGAMPGSNIANTGGNMPSTTMPSTTMPSTTMPSTTGVNTYQAAIPIDPALLAQAERDQEERDKQALFGGGEDDDF</sequence>
<reference evidence="1 2" key="1">
    <citation type="journal article" date="2021" name="Nat. Commun.">
        <title>Genetic determinants of endophytism in the Arabidopsis root mycobiome.</title>
        <authorList>
            <person name="Mesny F."/>
            <person name="Miyauchi S."/>
            <person name="Thiergart T."/>
            <person name="Pickel B."/>
            <person name="Atanasova L."/>
            <person name="Karlsson M."/>
            <person name="Huettel B."/>
            <person name="Barry K.W."/>
            <person name="Haridas S."/>
            <person name="Chen C."/>
            <person name="Bauer D."/>
            <person name="Andreopoulos W."/>
            <person name="Pangilinan J."/>
            <person name="LaButti K."/>
            <person name="Riley R."/>
            <person name="Lipzen A."/>
            <person name="Clum A."/>
            <person name="Drula E."/>
            <person name="Henrissat B."/>
            <person name="Kohler A."/>
            <person name="Grigoriev I.V."/>
            <person name="Martin F.M."/>
            <person name="Hacquard S."/>
        </authorList>
    </citation>
    <scope>NUCLEOTIDE SEQUENCE [LARGE SCALE GENOMIC DNA]</scope>
    <source>
        <strain evidence="1 2">MPI-SDFR-AT-0079</strain>
    </source>
</reference>
<organism evidence="1 2">
    <name type="scientific">Chaetomium tenue</name>
    <dbReference type="NCBI Taxonomy" id="1854479"/>
    <lineage>
        <taxon>Eukaryota</taxon>
        <taxon>Fungi</taxon>
        <taxon>Dikarya</taxon>
        <taxon>Ascomycota</taxon>
        <taxon>Pezizomycotina</taxon>
        <taxon>Sordariomycetes</taxon>
        <taxon>Sordariomycetidae</taxon>
        <taxon>Sordariales</taxon>
        <taxon>Chaetomiaceae</taxon>
        <taxon>Chaetomium</taxon>
    </lineage>
</organism>